<dbReference type="STRING" id="123822.B0188_09215"/>
<dbReference type="EMBL" id="MUYB01000040">
    <property type="protein sequence ID" value="OOS02132.1"/>
    <property type="molecule type" value="Genomic_DNA"/>
</dbReference>
<feature type="domain" description="Cytoskeleton protein RodZ-like C-terminal" evidence="2">
    <location>
        <begin position="247"/>
        <end position="315"/>
    </location>
</feature>
<dbReference type="InterPro" id="IPR025194">
    <property type="entry name" value="RodZ-like_C"/>
</dbReference>
<feature type="transmembrane region" description="Helical" evidence="1">
    <location>
        <begin position="110"/>
        <end position="131"/>
    </location>
</feature>
<dbReference type="InterPro" id="IPR010982">
    <property type="entry name" value="Lambda_DNA-bd_dom_sf"/>
</dbReference>
<dbReference type="PANTHER" id="PTHR34475:SF1">
    <property type="entry name" value="CYTOSKELETON PROTEIN RODZ"/>
    <property type="match status" value="1"/>
</dbReference>
<evidence type="ECO:0000256" key="1">
    <source>
        <dbReference type="SAM" id="Phobius"/>
    </source>
</evidence>
<dbReference type="InterPro" id="IPR050400">
    <property type="entry name" value="Bact_Cytoskel_RodZ"/>
</dbReference>
<evidence type="ECO:0000313" key="4">
    <source>
        <dbReference type="Proteomes" id="UP000190023"/>
    </source>
</evidence>
<dbReference type="Gene3D" id="1.10.260.40">
    <property type="entry name" value="lambda repressor-like DNA-binding domains"/>
    <property type="match status" value="1"/>
</dbReference>
<protein>
    <recommendedName>
        <fullName evidence="2">Cytoskeleton protein RodZ-like C-terminal domain-containing protein</fullName>
    </recommendedName>
</protein>
<accession>A0A1T0AWR4</accession>
<reference evidence="3 4" key="1">
    <citation type="submission" date="2017-02" db="EMBL/GenBank/DDBJ databases">
        <title>Draft genome sequence of Haemophilus felis CCUG 31170 type strain.</title>
        <authorList>
            <person name="Engstrom-Jakobsson H."/>
            <person name="Salva-Serra F."/>
            <person name="Thorell K."/>
            <person name="Gonzales-Siles L."/>
            <person name="Karlsson R."/>
            <person name="Boulund F."/>
            <person name="Engstrand L."/>
            <person name="Kristiansson E."/>
            <person name="Moore E."/>
        </authorList>
    </citation>
    <scope>NUCLEOTIDE SEQUENCE [LARGE SCALE GENOMIC DNA]</scope>
    <source>
        <strain evidence="3 4">CCUG 31170</strain>
    </source>
</reference>
<keyword evidence="1" id="KW-1133">Transmembrane helix</keyword>
<dbReference type="GO" id="GO:0003677">
    <property type="term" value="F:DNA binding"/>
    <property type="evidence" value="ECO:0007669"/>
    <property type="project" value="InterPro"/>
</dbReference>
<proteinExistence type="predicted"/>
<dbReference type="OrthoDB" id="9790252at2"/>
<dbReference type="AlphaFoldDB" id="A0A1T0AWR4"/>
<dbReference type="PANTHER" id="PTHR34475">
    <property type="match status" value="1"/>
</dbReference>
<keyword evidence="4" id="KW-1185">Reference proteome</keyword>
<evidence type="ECO:0000313" key="3">
    <source>
        <dbReference type="EMBL" id="OOS02132.1"/>
    </source>
</evidence>
<organism evidence="3 4">
    <name type="scientific">[Haemophilus] felis</name>
    <dbReference type="NCBI Taxonomy" id="123822"/>
    <lineage>
        <taxon>Bacteria</taxon>
        <taxon>Pseudomonadati</taxon>
        <taxon>Pseudomonadota</taxon>
        <taxon>Gammaproteobacteria</taxon>
        <taxon>Pasteurellales</taxon>
        <taxon>Pasteurellaceae</taxon>
    </lineage>
</organism>
<keyword evidence="1" id="KW-0812">Transmembrane</keyword>
<comment type="caution">
    <text evidence="3">The sequence shown here is derived from an EMBL/GenBank/DDBJ whole genome shotgun (WGS) entry which is preliminary data.</text>
</comment>
<keyword evidence="1" id="KW-0472">Membrane</keyword>
<name>A0A1T0AWR4_9PAST</name>
<dbReference type="Pfam" id="PF13464">
    <property type="entry name" value="RodZ_C"/>
    <property type="match status" value="1"/>
</dbReference>
<dbReference type="Proteomes" id="UP000190023">
    <property type="component" value="Unassembled WGS sequence"/>
</dbReference>
<gene>
    <name evidence="3" type="ORF">B0188_09215</name>
</gene>
<sequence length="317" mass="35483">MNNSTQQSDHISIGTEFCQARQALALSLEEVSQQLSLRVSILQQIENDEFIHKSIPATFMKGYVRSYAKFLKLPESLLNEINFGEEHKNDLSKNLRSSTSINQYSSHSKWVGRLSALVVLVICAMTGLWWWENYQKSNMERETLVQNYTENVATKDGNTSTESSTDNATLVTEIETTKNNEIPATLNVDNSTLTPLENNENNEVAKDAAVAIPLAEPVLQEMVNPNDEVQNQQQITTNIAPTEALHIEVLGNCWISVKDHSGKILAQKEYLQGDILSFNQGKSYDLIIGAPSMVKITYKGEAYPLKVDGRVAKFKLQ</sequence>
<evidence type="ECO:0000259" key="2">
    <source>
        <dbReference type="Pfam" id="PF13464"/>
    </source>
</evidence>
<dbReference type="Pfam" id="PF13413">
    <property type="entry name" value="HTH_25"/>
    <property type="match status" value="1"/>
</dbReference>